<evidence type="ECO:0000256" key="3">
    <source>
        <dbReference type="ARBA" id="ARBA00022989"/>
    </source>
</evidence>
<keyword evidence="4 5" id="KW-0472">Membrane</keyword>
<dbReference type="Proteomes" id="UP000662088">
    <property type="component" value="Unassembled WGS sequence"/>
</dbReference>
<dbReference type="GO" id="GO:0005886">
    <property type="term" value="C:plasma membrane"/>
    <property type="evidence" value="ECO:0007669"/>
    <property type="project" value="UniProtKB-ARBA"/>
</dbReference>
<feature type="transmembrane region" description="Helical" evidence="5">
    <location>
        <begin position="268"/>
        <end position="290"/>
    </location>
</feature>
<evidence type="ECO:0000256" key="1">
    <source>
        <dbReference type="ARBA" id="ARBA00004141"/>
    </source>
</evidence>
<keyword evidence="3 5" id="KW-1133">Transmembrane helix</keyword>
<dbReference type="Pfam" id="PF02361">
    <property type="entry name" value="CbiQ"/>
    <property type="match status" value="1"/>
</dbReference>
<feature type="transmembrane region" description="Helical" evidence="5">
    <location>
        <begin position="35"/>
        <end position="54"/>
    </location>
</feature>
<accession>A0A8I0ABT9</accession>
<comment type="caution">
    <text evidence="6">The sequence shown here is derived from an EMBL/GenBank/DDBJ whole genome shotgun (WGS) entry which is preliminary data.</text>
</comment>
<evidence type="ECO:0000313" key="7">
    <source>
        <dbReference type="Proteomes" id="UP000662088"/>
    </source>
</evidence>
<comment type="subcellular location">
    <subcellularLocation>
        <location evidence="1">Membrane</location>
        <topology evidence="1">Multi-pass membrane protein</topology>
    </subcellularLocation>
</comment>
<feature type="transmembrane region" description="Helical" evidence="5">
    <location>
        <begin position="60"/>
        <end position="78"/>
    </location>
</feature>
<evidence type="ECO:0000256" key="5">
    <source>
        <dbReference type="SAM" id="Phobius"/>
    </source>
</evidence>
<name>A0A8I0ABT9_9CLOT</name>
<proteinExistence type="predicted"/>
<feature type="transmembrane region" description="Helical" evidence="5">
    <location>
        <begin position="99"/>
        <end position="116"/>
    </location>
</feature>
<feature type="transmembrane region" description="Helical" evidence="5">
    <location>
        <begin position="12"/>
        <end position="30"/>
    </location>
</feature>
<dbReference type="InterPro" id="IPR003339">
    <property type="entry name" value="ABC/ECF_trnsptr_transmembrane"/>
</dbReference>
<reference evidence="6" key="1">
    <citation type="submission" date="2020-08" db="EMBL/GenBank/DDBJ databases">
        <title>Genome public.</title>
        <authorList>
            <person name="Liu C."/>
            <person name="Sun Q."/>
        </authorList>
    </citation>
    <scope>NUCLEOTIDE SEQUENCE</scope>
    <source>
        <strain evidence="6">NSJ-42</strain>
    </source>
</reference>
<keyword evidence="2 5" id="KW-0812">Transmembrane</keyword>
<organism evidence="6 7">
    <name type="scientific">Clostridium lentum</name>
    <dbReference type="NCBI Taxonomy" id="2763037"/>
    <lineage>
        <taxon>Bacteria</taxon>
        <taxon>Bacillati</taxon>
        <taxon>Bacillota</taxon>
        <taxon>Clostridia</taxon>
        <taxon>Eubacteriales</taxon>
        <taxon>Clostridiaceae</taxon>
        <taxon>Clostridium</taxon>
    </lineage>
</organism>
<dbReference type="RefSeq" id="WP_186834590.1">
    <property type="nucleotide sequence ID" value="NZ_JACOOQ010000002.1"/>
</dbReference>
<dbReference type="EMBL" id="JACOOQ010000002">
    <property type="protein sequence ID" value="MBC5639262.1"/>
    <property type="molecule type" value="Genomic_DNA"/>
</dbReference>
<feature type="transmembrane region" description="Helical" evidence="5">
    <location>
        <begin position="229"/>
        <end position="248"/>
    </location>
</feature>
<protein>
    <submittedName>
        <fullName evidence="6">Energy-coupling factor transporter transmembrane protein EcfT</fullName>
    </submittedName>
</protein>
<sequence>MDIKSYNSFSEYHPLVNFLYFTVVIMFSMIFQHPVLLVISIISSFSYTIILNGIKALKFNLYFLLPMLFMVIALNPLFSHQGMTILFYIDNKPITFESFIYGIVTAMVLVTMVMWFSSYNKVITSDKIIYLFSKTIPSIALLISMTLSFVPKFKVQLKKIRMSQRNIGRDINNGNFYEKAKHGCRIISILIMWALENGVQTADSMRSRGYGLRGRTHFSLYKMDKRDKLTLSIMGVLIAICMLGYLGGKNTMQFYPYIQMKKIEVIDYIIYLTYIILVFFPIIIEVVEALRWRLLKSKI</sequence>
<evidence type="ECO:0000313" key="6">
    <source>
        <dbReference type="EMBL" id="MBC5639262.1"/>
    </source>
</evidence>
<evidence type="ECO:0000256" key="4">
    <source>
        <dbReference type="ARBA" id="ARBA00023136"/>
    </source>
</evidence>
<dbReference type="CDD" id="cd16914">
    <property type="entry name" value="EcfT"/>
    <property type="match status" value="1"/>
</dbReference>
<evidence type="ECO:0000256" key="2">
    <source>
        <dbReference type="ARBA" id="ARBA00022692"/>
    </source>
</evidence>
<dbReference type="AlphaFoldDB" id="A0A8I0ABT9"/>
<feature type="transmembrane region" description="Helical" evidence="5">
    <location>
        <begin position="128"/>
        <end position="150"/>
    </location>
</feature>
<keyword evidence="7" id="KW-1185">Reference proteome</keyword>
<gene>
    <name evidence="6" type="ORF">H8R92_02210</name>
</gene>